<evidence type="ECO:0000256" key="1">
    <source>
        <dbReference type="SAM" id="Phobius"/>
    </source>
</evidence>
<dbReference type="RefSeq" id="WP_106462670.1">
    <property type="nucleotide sequence ID" value="NZ_PXOQ01000007.1"/>
</dbReference>
<evidence type="ECO:0000313" key="2">
    <source>
        <dbReference type="EMBL" id="PSG90529.1"/>
    </source>
</evidence>
<protein>
    <submittedName>
        <fullName evidence="2">Uncharacterized protein</fullName>
    </submittedName>
</protein>
<proteinExistence type="predicted"/>
<keyword evidence="3" id="KW-1185">Reference proteome</keyword>
<evidence type="ECO:0000313" key="3">
    <source>
        <dbReference type="Proteomes" id="UP000238426"/>
    </source>
</evidence>
<feature type="transmembrane region" description="Helical" evidence="1">
    <location>
        <begin position="6"/>
        <end position="23"/>
    </location>
</feature>
<comment type="caution">
    <text evidence="2">The sequence shown here is derived from an EMBL/GenBank/DDBJ whole genome shotgun (WGS) entry which is preliminary data.</text>
</comment>
<keyword evidence="1" id="KW-0472">Membrane</keyword>
<dbReference type="AlphaFoldDB" id="A0A2T1NDQ4"/>
<organism evidence="2 3">
    <name type="scientific">Aurantibacter aestuarii</name>
    <dbReference type="NCBI Taxonomy" id="1266046"/>
    <lineage>
        <taxon>Bacteria</taxon>
        <taxon>Pseudomonadati</taxon>
        <taxon>Bacteroidota</taxon>
        <taxon>Flavobacteriia</taxon>
        <taxon>Flavobacteriales</taxon>
        <taxon>Flavobacteriaceae</taxon>
        <taxon>Aurantibacter</taxon>
    </lineage>
</organism>
<dbReference type="EMBL" id="PXOQ01000007">
    <property type="protein sequence ID" value="PSG90529.1"/>
    <property type="molecule type" value="Genomic_DNA"/>
</dbReference>
<keyword evidence="1" id="KW-0812">Transmembrane</keyword>
<sequence>MNNKNLIIIVIIAFVIIVAMLFLNQKTENYSNDVKAFKETDLIKMTNNKIVIVKNLKQEYLEKAIEQFIDFSKGENTIKPKITIFNDKLVITFPYDIEFDTLCYFINYLEYAHDLSLKPDYKPEVYGWYKTKKGDEWMTKEIVNKEVLIFIPETDDEYDNVYVTTEDNLGFKMGFALGYEHEKLAKPVIPYMKRPINKSDLENYKSIDY</sequence>
<dbReference type="OrthoDB" id="793776at2"/>
<keyword evidence="1" id="KW-1133">Transmembrane helix</keyword>
<gene>
    <name evidence="2" type="ORF">C7H52_04410</name>
</gene>
<accession>A0A2T1NDQ4</accession>
<dbReference type="Proteomes" id="UP000238426">
    <property type="component" value="Unassembled WGS sequence"/>
</dbReference>
<reference evidence="2 3" key="1">
    <citation type="submission" date="2018-03" db="EMBL/GenBank/DDBJ databases">
        <title>Mesoflavibacter sp. HG37 and Mesoflavibacter sp. HG96 sp.nov., two marine bacteria isolated from seawater of Western Pacific Ocean.</title>
        <authorList>
            <person name="Cheng H."/>
            <person name="Wu Y.-H."/>
            <person name="Guo L.-L."/>
            <person name="Xu X.-W."/>
        </authorList>
    </citation>
    <scope>NUCLEOTIDE SEQUENCE [LARGE SCALE GENOMIC DNA]</scope>
    <source>
        <strain evidence="2 3">KCTC 32269</strain>
    </source>
</reference>
<name>A0A2T1NDQ4_9FLAO</name>